<dbReference type="InterPro" id="IPR024072">
    <property type="entry name" value="DHFR-like_dom_sf"/>
</dbReference>
<dbReference type="GeneID" id="303185528"/>
<dbReference type="InterPro" id="IPR002734">
    <property type="entry name" value="RibDG_C"/>
</dbReference>
<proteinExistence type="predicted"/>
<dbReference type="SUPFAM" id="SSF53597">
    <property type="entry name" value="Dihydrofolate reductase-like"/>
    <property type="match status" value="1"/>
</dbReference>
<reference evidence="2 3" key="1">
    <citation type="journal article" date="2017" name="Elife">
        <title>Extensive horizontal gene transfer in cheese-associated bacteria.</title>
        <authorList>
            <person name="Bonham K.S."/>
            <person name="Wolfe B.E."/>
            <person name="Dutton R.J."/>
        </authorList>
    </citation>
    <scope>NUCLEOTIDE SEQUENCE [LARGE SCALE GENOMIC DNA]</scope>
    <source>
        <strain evidence="2 3">JB182</strain>
    </source>
</reference>
<protein>
    <submittedName>
        <fullName evidence="2">Deaminase</fullName>
    </submittedName>
</protein>
<dbReference type="RefSeq" id="WP_013349282.1">
    <property type="nucleotide sequence ID" value="NZ_JBLXIX010000001.1"/>
</dbReference>
<dbReference type="InterPro" id="IPR050765">
    <property type="entry name" value="Riboflavin_Biosynth_HTPR"/>
</dbReference>
<gene>
    <name evidence="2" type="ORF">CIK84_03535</name>
</gene>
<dbReference type="EMBL" id="PNQX01000001">
    <property type="protein sequence ID" value="PMQ20681.1"/>
    <property type="molecule type" value="Genomic_DNA"/>
</dbReference>
<evidence type="ECO:0000259" key="1">
    <source>
        <dbReference type="Pfam" id="PF01872"/>
    </source>
</evidence>
<sequence length="181" mass="19504">MTSFKYYVGASIDGFIADRNGSVQWFKPYATAPAVEEHFQKFFETIGAVVIGGKTYENIVRDVTEGSIPWVFGDKPVWVFTHHELPTLPGADLTFIRGEVGFWSRDIAQSAGAGDVWVVGGADLAGAFVEAEALDEVLLVTVPEVLGEGASLFGRGISTQLAALEIEQLGTDIFLARYAIG</sequence>
<evidence type="ECO:0000313" key="2">
    <source>
        <dbReference type="EMBL" id="PMQ20681.1"/>
    </source>
</evidence>
<organism evidence="2 3">
    <name type="scientific">Glutamicibacter arilaitensis</name>
    <dbReference type="NCBI Taxonomy" id="256701"/>
    <lineage>
        <taxon>Bacteria</taxon>
        <taxon>Bacillati</taxon>
        <taxon>Actinomycetota</taxon>
        <taxon>Actinomycetes</taxon>
        <taxon>Micrococcales</taxon>
        <taxon>Micrococcaceae</taxon>
        <taxon>Glutamicibacter</taxon>
    </lineage>
</organism>
<accession>A0A2N7S3F7</accession>
<dbReference type="OMA" id="TDWIVED"/>
<dbReference type="AlphaFoldDB" id="A0A2N7S3F7"/>
<evidence type="ECO:0000313" key="3">
    <source>
        <dbReference type="Proteomes" id="UP000235739"/>
    </source>
</evidence>
<feature type="domain" description="Bacterial bifunctional deaminase-reductase C-terminal" evidence="1">
    <location>
        <begin position="108"/>
        <end position="174"/>
    </location>
</feature>
<dbReference type="GO" id="GO:0008703">
    <property type="term" value="F:5-amino-6-(5-phosphoribosylamino)uracil reductase activity"/>
    <property type="evidence" value="ECO:0007669"/>
    <property type="project" value="InterPro"/>
</dbReference>
<dbReference type="Proteomes" id="UP000235739">
    <property type="component" value="Unassembled WGS sequence"/>
</dbReference>
<dbReference type="GO" id="GO:0009231">
    <property type="term" value="P:riboflavin biosynthetic process"/>
    <property type="evidence" value="ECO:0007669"/>
    <property type="project" value="InterPro"/>
</dbReference>
<dbReference type="PANTHER" id="PTHR38011">
    <property type="entry name" value="DIHYDROFOLATE REDUCTASE FAMILY PROTEIN (AFU_ORTHOLOGUE AFUA_8G06820)"/>
    <property type="match status" value="1"/>
</dbReference>
<dbReference type="Gene3D" id="3.40.430.10">
    <property type="entry name" value="Dihydrofolate Reductase, subunit A"/>
    <property type="match status" value="1"/>
</dbReference>
<dbReference type="PANTHER" id="PTHR38011:SF11">
    <property type="entry name" value="2,5-DIAMINO-6-RIBOSYLAMINO-4(3H)-PYRIMIDINONE 5'-PHOSPHATE REDUCTASE"/>
    <property type="match status" value="1"/>
</dbReference>
<comment type="caution">
    <text evidence="2">The sequence shown here is derived from an EMBL/GenBank/DDBJ whole genome shotgun (WGS) entry which is preliminary data.</text>
</comment>
<name>A0A2N7S3F7_9MICC</name>
<dbReference type="Pfam" id="PF01872">
    <property type="entry name" value="RibD_C"/>
    <property type="match status" value="1"/>
</dbReference>